<comment type="caution">
    <text evidence="2">The sequence shown here is derived from an EMBL/GenBank/DDBJ whole genome shotgun (WGS) entry which is preliminary data.</text>
</comment>
<sequence>MEHKTQNTEHATWDIKRGEDNRARSAWLSQSENIPFSMFHTPFQQGFGLVEVIVGIAIFLLALTGLLTAYNVFVRVGMNTLGTIQATYLLEEGVEAVTAIRDYGWNANINNLTAGTNYYLFWDWNNGRWITTTAVSKIDNVYSRYVTFRNVYRDSNDNIAENGTIDGGTKKVTVNVSWQNGATTTTRSVATYLTNLFNN</sequence>
<keyword evidence="1" id="KW-0812">Transmembrane</keyword>
<accession>A0A0G1R705</accession>
<evidence type="ECO:0000313" key="3">
    <source>
        <dbReference type="Proteomes" id="UP000034175"/>
    </source>
</evidence>
<dbReference type="Proteomes" id="UP000034175">
    <property type="component" value="Unassembled WGS sequence"/>
</dbReference>
<keyword evidence="1" id="KW-0472">Membrane</keyword>
<evidence type="ECO:0000256" key="1">
    <source>
        <dbReference type="SAM" id="Phobius"/>
    </source>
</evidence>
<gene>
    <name evidence="2" type="ORF">UX39_C0016G0009</name>
</gene>
<dbReference type="NCBIfam" id="TIGR02532">
    <property type="entry name" value="IV_pilin_GFxxxE"/>
    <property type="match status" value="1"/>
</dbReference>
<evidence type="ECO:0000313" key="2">
    <source>
        <dbReference type="EMBL" id="KKU25888.1"/>
    </source>
</evidence>
<proteinExistence type="predicted"/>
<reference evidence="2 3" key="1">
    <citation type="journal article" date="2015" name="Nature">
        <title>rRNA introns, odd ribosomes, and small enigmatic genomes across a large radiation of phyla.</title>
        <authorList>
            <person name="Brown C.T."/>
            <person name="Hug L.A."/>
            <person name="Thomas B.C."/>
            <person name="Sharon I."/>
            <person name="Castelle C.J."/>
            <person name="Singh A."/>
            <person name="Wilkins M.J."/>
            <person name="Williams K.H."/>
            <person name="Banfield J.F."/>
        </authorList>
    </citation>
    <scope>NUCLEOTIDE SEQUENCE [LARGE SCALE GENOMIC DNA]</scope>
</reference>
<dbReference type="EMBL" id="LCMA01000016">
    <property type="protein sequence ID" value="KKU25888.1"/>
    <property type="molecule type" value="Genomic_DNA"/>
</dbReference>
<dbReference type="InterPro" id="IPR012902">
    <property type="entry name" value="N_methyl_site"/>
</dbReference>
<evidence type="ECO:0008006" key="4">
    <source>
        <dbReference type="Google" id="ProtNLM"/>
    </source>
</evidence>
<protein>
    <recommendedName>
        <fullName evidence="4">Prepilin-type N-terminal cleavage/methylation domain-containing protein</fullName>
    </recommendedName>
</protein>
<name>A0A0G1R705_9BACT</name>
<keyword evidence="1" id="KW-1133">Transmembrane helix</keyword>
<dbReference type="AlphaFoldDB" id="A0A0G1R705"/>
<dbReference type="Pfam" id="PF07963">
    <property type="entry name" value="N_methyl"/>
    <property type="match status" value="1"/>
</dbReference>
<organism evidence="2 3">
    <name type="scientific">Candidatus Magasanikbacteria bacterium GW2011_GWA2_46_17</name>
    <dbReference type="NCBI Taxonomy" id="1619042"/>
    <lineage>
        <taxon>Bacteria</taxon>
        <taxon>Candidatus Magasanikiibacteriota</taxon>
    </lineage>
</organism>
<feature type="transmembrane region" description="Helical" evidence="1">
    <location>
        <begin position="52"/>
        <end position="73"/>
    </location>
</feature>